<dbReference type="SUPFAM" id="SSF51338">
    <property type="entry name" value="Composite domain of metallo-dependent hydrolases"/>
    <property type="match status" value="2"/>
</dbReference>
<dbReference type="InterPro" id="IPR002195">
    <property type="entry name" value="Dihydroorotase_CS"/>
</dbReference>
<dbReference type="EC" id="3.5.2.3" evidence="4"/>
<dbReference type="Gene3D" id="2.30.40.10">
    <property type="entry name" value="Urease, subunit C, domain 1"/>
    <property type="match status" value="1"/>
</dbReference>
<proteinExistence type="inferred from homology"/>
<keyword evidence="3 4" id="KW-0665">Pyrimidine biosynthesis</keyword>
<feature type="binding site" evidence="4">
    <location>
        <position position="310"/>
    </location>
    <ligand>
        <name>substrate</name>
    </ligand>
</feature>
<comment type="caution">
    <text evidence="4">Lacks conserved residue(s) required for the propagation of feature annotation.</text>
</comment>
<feature type="binding site" evidence="4">
    <location>
        <position position="151"/>
    </location>
    <ligand>
        <name>Zn(2+)</name>
        <dbReference type="ChEBI" id="CHEBI:29105"/>
        <label>2</label>
    </ligand>
</feature>
<dbReference type="PROSITE" id="PS00483">
    <property type="entry name" value="DIHYDROOROTASE_2"/>
    <property type="match status" value="1"/>
</dbReference>
<dbReference type="GO" id="GO:0004151">
    <property type="term" value="F:dihydroorotase activity"/>
    <property type="evidence" value="ECO:0007669"/>
    <property type="project" value="UniProtKB-UniRule"/>
</dbReference>
<evidence type="ECO:0000313" key="7">
    <source>
        <dbReference type="Proteomes" id="UP000007485"/>
    </source>
</evidence>
<feature type="active site" evidence="4">
    <location>
        <position position="306"/>
    </location>
</feature>
<feature type="binding site" evidence="4">
    <location>
        <begin position="324"/>
        <end position="325"/>
    </location>
    <ligand>
        <name>substrate</name>
    </ligand>
</feature>
<feature type="binding site" evidence="4">
    <location>
        <position position="65"/>
    </location>
    <ligand>
        <name>Zn(2+)</name>
        <dbReference type="ChEBI" id="CHEBI:29105"/>
        <label>1</label>
    </ligand>
</feature>
<dbReference type="UniPathway" id="UPA00070">
    <property type="reaction ID" value="UER00117"/>
</dbReference>
<dbReference type="Gene3D" id="3.20.20.140">
    <property type="entry name" value="Metal-dependent hydrolases"/>
    <property type="match status" value="1"/>
</dbReference>
<dbReference type="GO" id="GO:0008270">
    <property type="term" value="F:zinc ion binding"/>
    <property type="evidence" value="ECO:0007669"/>
    <property type="project" value="UniProtKB-UniRule"/>
</dbReference>
<evidence type="ECO:0000256" key="2">
    <source>
        <dbReference type="ARBA" id="ARBA00022801"/>
    </source>
</evidence>
<comment type="cofactor">
    <cofactor evidence="4">
        <name>Zn(2+)</name>
        <dbReference type="ChEBI" id="CHEBI:29105"/>
    </cofactor>
    <text evidence="4">Binds 2 Zn(2+) ions per subunit.</text>
</comment>
<keyword evidence="4" id="KW-0862">Zinc</keyword>
<dbReference type="PANTHER" id="PTHR43668">
    <property type="entry name" value="ALLANTOINASE"/>
    <property type="match status" value="1"/>
</dbReference>
<dbReference type="GO" id="GO:0044205">
    <property type="term" value="P:'de novo' UMP biosynthetic process"/>
    <property type="evidence" value="ECO:0007669"/>
    <property type="project" value="UniProtKB-UniRule"/>
</dbReference>
<keyword evidence="1 4" id="KW-0479">Metal-binding</keyword>
<evidence type="ECO:0000256" key="1">
    <source>
        <dbReference type="ARBA" id="ARBA00022723"/>
    </source>
</evidence>
<dbReference type="NCBIfam" id="TIGR00857">
    <property type="entry name" value="pyrC_multi"/>
    <property type="match status" value="1"/>
</dbReference>
<name>F0QT30_VULM7</name>
<dbReference type="STRING" id="985053.VMUT_1414"/>
<evidence type="ECO:0000313" key="6">
    <source>
        <dbReference type="EMBL" id="ADY01619.1"/>
    </source>
</evidence>
<evidence type="ECO:0000259" key="5">
    <source>
        <dbReference type="Pfam" id="PF01979"/>
    </source>
</evidence>
<feature type="binding site" evidence="4">
    <location>
        <position position="151"/>
    </location>
    <ligand>
        <name>Zn(2+)</name>
        <dbReference type="ChEBI" id="CHEBI:29105"/>
        <label>1</label>
    </ligand>
</feature>
<evidence type="ECO:0000256" key="3">
    <source>
        <dbReference type="ARBA" id="ARBA00022975"/>
    </source>
</evidence>
<organism evidence="6 7">
    <name type="scientific">Vulcanisaeta moutnovskia (strain 768-28)</name>
    <dbReference type="NCBI Taxonomy" id="985053"/>
    <lineage>
        <taxon>Archaea</taxon>
        <taxon>Thermoproteota</taxon>
        <taxon>Thermoprotei</taxon>
        <taxon>Thermoproteales</taxon>
        <taxon>Thermoproteaceae</taxon>
        <taxon>Vulcanisaeta</taxon>
    </lineage>
</organism>
<feature type="binding site" evidence="4">
    <location>
        <position position="67"/>
    </location>
    <ligand>
        <name>Zn(2+)</name>
        <dbReference type="ChEBI" id="CHEBI:29105"/>
        <label>1</label>
    </ligand>
</feature>
<dbReference type="EMBL" id="CP002529">
    <property type="protein sequence ID" value="ADY01619.1"/>
    <property type="molecule type" value="Genomic_DNA"/>
</dbReference>
<comment type="similarity">
    <text evidence="4">Belongs to the metallo-dependent hydrolases superfamily. DHOase family. Class I DHOase subfamily.</text>
</comment>
<dbReference type="GO" id="GO:0005737">
    <property type="term" value="C:cytoplasm"/>
    <property type="evidence" value="ECO:0007669"/>
    <property type="project" value="TreeGrafter"/>
</dbReference>
<dbReference type="HOGENOM" id="CLU_015572_1_1_2"/>
<gene>
    <name evidence="4" type="primary">pyrC</name>
    <name evidence="6" type="ordered locus">VMUT_1414</name>
</gene>
<feature type="binding site" evidence="4">
    <location>
        <position position="306"/>
    </location>
    <ligand>
        <name>Zn(2+)</name>
        <dbReference type="ChEBI" id="CHEBI:29105"/>
        <label>1</label>
    </ligand>
</feature>
<dbReference type="Proteomes" id="UP000007485">
    <property type="component" value="Chromosome"/>
</dbReference>
<dbReference type="GO" id="GO:0004038">
    <property type="term" value="F:allantoinase activity"/>
    <property type="evidence" value="ECO:0007669"/>
    <property type="project" value="TreeGrafter"/>
</dbReference>
<sequence>MLIMSTSRVNTLIRARAYVRGSVKEVYIGITGSEIAYVGNEPVETENRVELPSQYIVLPGLVDIHVHFRDFDLSYKEDAVSGSQAALAGGYVAVGDMPNTKPPIKTVELLRRKIEEFNRKTGMHIRHYFGAPQELSVLKEALDNGAYAIGEVLPEEVAEYGGDQYLEALFKEAARVGIPIIMHCEDSLIINQYSGPRDFEHHNVIRNPRAELACIHNVIRLVYRYGTKTHITHLTLPQSIGIIKSSGLDITFDVTPHHMLLSQEECLARAEKPAYCKVNPPLRDEPTRRELLAMFVRGEIPIVASDHAPHADWEKDKPYDEAPPGIVGLETTAPLLLTLWRRGFTDLGTVMRAIQERPAKFLGLNIGIRQGSCADLAIINTKARHRIEPEKFRSRAKFSPFKGFEVDIAVVATILHGKLTYLNEEYMNNTVMKTLENALPH</sequence>
<feature type="binding site" evidence="4">
    <location>
        <position position="99"/>
    </location>
    <ligand>
        <name>substrate</name>
    </ligand>
</feature>
<feature type="binding site" evidence="4">
    <location>
        <begin position="67"/>
        <end position="69"/>
    </location>
    <ligand>
        <name>substrate</name>
    </ligand>
</feature>
<comment type="catalytic activity">
    <reaction evidence="4">
        <text>(S)-dihydroorotate + H2O = N-carbamoyl-L-aspartate + H(+)</text>
        <dbReference type="Rhea" id="RHEA:24296"/>
        <dbReference type="ChEBI" id="CHEBI:15377"/>
        <dbReference type="ChEBI" id="CHEBI:15378"/>
        <dbReference type="ChEBI" id="CHEBI:30864"/>
        <dbReference type="ChEBI" id="CHEBI:32814"/>
        <dbReference type="EC" id="3.5.2.3"/>
    </reaction>
</comment>
<evidence type="ECO:0000256" key="4">
    <source>
        <dbReference type="HAMAP-Rule" id="MF_00220"/>
    </source>
</evidence>
<feature type="binding site" evidence="4">
    <location>
        <position position="233"/>
    </location>
    <ligand>
        <name>Zn(2+)</name>
        <dbReference type="ChEBI" id="CHEBI:29105"/>
        <label>2</label>
    </ligand>
</feature>
<dbReference type="InterPro" id="IPR032466">
    <property type="entry name" value="Metal_Hydrolase"/>
</dbReference>
<dbReference type="AlphaFoldDB" id="F0QT30"/>
<dbReference type="HAMAP" id="MF_00220_A">
    <property type="entry name" value="PyrC_classI_A"/>
    <property type="match status" value="1"/>
</dbReference>
<keyword evidence="7" id="KW-1185">Reference proteome</keyword>
<dbReference type="InterPro" id="IPR011059">
    <property type="entry name" value="Metal-dep_hydrolase_composite"/>
</dbReference>
<feature type="domain" description="Amidohydrolase-related" evidence="5">
    <location>
        <begin position="56"/>
        <end position="419"/>
    </location>
</feature>
<dbReference type="eggNOG" id="arCOG00689">
    <property type="taxonomic scope" value="Archaea"/>
</dbReference>
<dbReference type="Pfam" id="PF01979">
    <property type="entry name" value="Amidohydro_1"/>
    <property type="match status" value="1"/>
</dbReference>
<protein>
    <recommendedName>
        <fullName evidence="4">Dihydroorotase</fullName>
        <shortName evidence="4">DHOase</shortName>
        <ecNumber evidence="4">3.5.2.3</ecNumber>
    </recommendedName>
</protein>
<comment type="function">
    <text evidence="4">Catalyzes the reversible cyclization of carbamoyl aspartate to dihydroorotate.</text>
</comment>
<dbReference type="PROSITE" id="PS00482">
    <property type="entry name" value="DIHYDROOROTASE_1"/>
    <property type="match status" value="1"/>
</dbReference>
<dbReference type="PANTHER" id="PTHR43668:SF2">
    <property type="entry name" value="ALLANTOINASE"/>
    <property type="match status" value="1"/>
</dbReference>
<dbReference type="SUPFAM" id="SSF51556">
    <property type="entry name" value="Metallo-dependent hydrolases"/>
    <property type="match status" value="1"/>
</dbReference>
<comment type="pathway">
    <text evidence="4">Pyrimidine metabolism; UMP biosynthesis via de novo pathway; (S)-dihydroorotate from bicarbonate: step 3/3.</text>
</comment>
<dbReference type="InterPro" id="IPR050138">
    <property type="entry name" value="DHOase/Allantoinase_Hydrolase"/>
</dbReference>
<accession>F0QT30</accession>
<keyword evidence="2 4" id="KW-0378">Hydrolase</keyword>
<dbReference type="GO" id="GO:0006145">
    <property type="term" value="P:purine nucleobase catabolic process"/>
    <property type="evidence" value="ECO:0007669"/>
    <property type="project" value="TreeGrafter"/>
</dbReference>
<dbReference type="KEGG" id="vmo:VMUT_1414"/>
<dbReference type="InterPro" id="IPR006680">
    <property type="entry name" value="Amidohydro-rel"/>
</dbReference>
<feature type="binding site" evidence="4">
    <location>
        <position position="183"/>
    </location>
    <ligand>
        <name>Zn(2+)</name>
        <dbReference type="ChEBI" id="CHEBI:29105"/>
        <label>2</label>
    </ligand>
</feature>
<reference evidence="6 7" key="1">
    <citation type="journal article" date="2011" name="J. Bacteriol.">
        <title>Complete genome sequence of 'Vulcanisaeta moutnovskia' strain 768-28, a novel member of the hyperthermophilic crenarchaeal genus vulcanisaeta.</title>
        <authorList>
            <person name="Gumerov V.M."/>
            <person name="Mardanov A.V."/>
            <person name="Beletsky A.V."/>
            <person name="Prokofeva M.I."/>
            <person name="Bonch-Osmolovskaya E.A."/>
            <person name="Ravin N.V."/>
            <person name="Skryabin K.G."/>
        </authorList>
    </citation>
    <scope>NUCLEOTIDE SEQUENCE [LARGE SCALE GENOMIC DNA]</scope>
    <source>
        <strain evidence="6 7">768-28</strain>
    </source>
</reference>
<dbReference type="InterPro" id="IPR004722">
    <property type="entry name" value="DHOase"/>
</dbReference>